<dbReference type="InterPro" id="IPR016986">
    <property type="entry name" value="UCP031982_abhydr"/>
</dbReference>
<dbReference type="Gene3D" id="3.40.50.1820">
    <property type="entry name" value="alpha/beta hydrolase"/>
    <property type="match status" value="1"/>
</dbReference>
<organism evidence="4 5">
    <name type="scientific">Phaeobacter piscinae</name>
    <dbReference type="NCBI Taxonomy" id="1580596"/>
    <lineage>
        <taxon>Bacteria</taxon>
        <taxon>Pseudomonadati</taxon>
        <taxon>Pseudomonadota</taxon>
        <taxon>Alphaproteobacteria</taxon>
        <taxon>Rhodobacterales</taxon>
        <taxon>Roseobacteraceae</taxon>
        <taxon>Phaeobacter</taxon>
    </lineage>
</organism>
<evidence type="ECO:0000256" key="3">
    <source>
        <dbReference type="ARBA" id="ARBA00023098"/>
    </source>
</evidence>
<evidence type="ECO:0000313" key="4">
    <source>
        <dbReference type="EMBL" id="ATG37022.1"/>
    </source>
</evidence>
<keyword evidence="5" id="KW-1185">Reference proteome</keyword>
<keyword evidence="1 4" id="KW-0378">Hydrolase</keyword>
<dbReference type="PANTHER" id="PTHR10272:SF0">
    <property type="entry name" value="PLATELET-ACTIVATING FACTOR ACETYLHYDROLASE"/>
    <property type="match status" value="1"/>
</dbReference>
<keyword evidence="3" id="KW-0443">Lipid metabolism</keyword>
<evidence type="ECO:0000256" key="2">
    <source>
        <dbReference type="ARBA" id="ARBA00022963"/>
    </source>
</evidence>
<gene>
    <name evidence="4" type="ORF">PhaeoP36_02926</name>
</gene>
<keyword evidence="2" id="KW-0442">Lipid degradation</keyword>
<dbReference type="PIRSF" id="PIRSF031982">
    <property type="entry name" value="UCP031982_abhydr"/>
    <property type="match status" value="1"/>
</dbReference>
<dbReference type="SUPFAM" id="SSF53474">
    <property type="entry name" value="alpha/beta-Hydrolases"/>
    <property type="match status" value="1"/>
</dbReference>
<protein>
    <submittedName>
        <fullName evidence="4">Dienelactone hydrolase</fullName>
    </submittedName>
</protein>
<dbReference type="InterPro" id="IPR029058">
    <property type="entry name" value="AB_hydrolase_fold"/>
</dbReference>
<reference evidence="4 5" key="3">
    <citation type="journal article" date="2017" name="Int. J. Syst. Evol. Microbiol.">
        <title>Adaptation of Surface-Associated Bacteria to the Open Ocean: A Genomically Distinct Subpopulation of Phaeobacter gallaeciensis Colonizes Pacific Mesozooplankton.</title>
        <authorList>
            <person name="Freese H.M."/>
            <person name="Methner A."/>
            <person name="Overmann J."/>
        </authorList>
    </citation>
    <scope>NUCLEOTIDE SEQUENCE [LARGE SCALE GENOMIC DNA]</scope>
    <source>
        <strain evidence="4 5">P36</strain>
    </source>
</reference>
<dbReference type="Pfam" id="PF03403">
    <property type="entry name" value="PAF-AH_p_II"/>
    <property type="match status" value="1"/>
</dbReference>
<dbReference type="GO" id="GO:0016787">
    <property type="term" value="F:hydrolase activity"/>
    <property type="evidence" value="ECO:0007669"/>
    <property type="project" value="UniProtKB-KW"/>
</dbReference>
<sequence length="338" mass="36663">MAVCGYRSGVIKDASRSNWHNNSERPIAWSAWYPIEDLESGEQTSGQFFELGDVKLDAALTTRKRLPVVLLSHGTGGTAESLGWLARALAGEGYVVLGANHHGNTGLEPYLAEGFLCWWERATDLSVMLSSLETSGFFADRLDFDQVSAVGFSLGGYTVMALAGAQTSLEEFEGWRSANGISEGGPKEFPNAADSISTLTETSDAFRRSWAEHGRDRSDNRIKSVVAIAPALPIRSFTPQSVAEIELPVVILTGGADNEAPSEHCGDWLVSQNARFQRHDLGKQVGHYTFLDFPSDKSLVGKAHIFSDHDSVDRNQVHEQAAEIVMQSLAASESKGSD</sequence>
<dbReference type="EMBL" id="CP010643">
    <property type="protein sequence ID" value="ATG37022.1"/>
    <property type="molecule type" value="Genomic_DNA"/>
</dbReference>
<reference evidence="4 5" key="2">
    <citation type="journal article" date="2017" name="Genome Biol. Evol.">
        <title>Trajectories and Drivers of Genome Evolution in Surface-Associated Marine Phaeobacter.</title>
        <authorList>
            <person name="Freese H.M."/>
            <person name="Sikorski J."/>
            <person name="Bunk B."/>
            <person name="Scheuner C."/>
            <person name="Meier-Kolthoff J.P."/>
            <person name="Sproer C."/>
            <person name="Gram L."/>
            <person name="Overmann J."/>
        </authorList>
    </citation>
    <scope>NUCLEOTIDE SEQUENCE [LARGE SCALE GENOMIC DNA]</scope>
    <source>
        <strain evidence="4 5">P36</strain>
    </source>
</reference>
<reference evidence="4 5" key="4">
    <citation type="journal article" date="2018" name="Environ. Microbiol. Rep.">
        <title>Phylogenetic distribution of roseobacticides in the Roseobacter group and their effect on microalgae.</title>
        <authorList>
            <person name="Sonnenschein E.C."/>
            <person name="Phippen C.B."/>
            <person name="Bentzon-Tilia M."/>
            <person name="Rasmussen S.A."/>
            <person name="Nielsen K.F."/>
            <person name="Gram L."/>
        </authorList>
    </citation>
    <scope>NUCLEOTIDE SEQUENCE [LARGE SCALE GENOMIC DNA]</scope>
    <source>
        <strain evidence="4 5">P36</strain>
    </source>
</reference>
<evidence type="ECO:0000313" key="5">
    <source>
        <dbReference type="Proteomes" id="UP000218891"/>
    </source>
</evidence>
<reference evidence="4 5" key="1">
    <citation type="journal article" date="2017" name="Front. Microbiol.">
        <title>Phaeobacter piscinae sp. nov., a species of the Roseobacter group and potential aquaculture probiont.</title>
        <authorList>
            <person name="Sonnenschein E.C."/>
            <person name="Phippen C.B.W."/>
            <person name="Nielsen K.F."/>
            <person name="Mateiu R.V."/>
            <person name="Melchiorsen J."/>
            <person name="Gram L."/>
            <person name="Overmann J."/>
            <person name="Freese H.M."/>
        </authorList>
    </citation>
    <scope>NUCLEOTIDE SEQUENCE [LARGE SCALE GENOMIC DNA]</scope>
    <source>
        <strain evidence="4 5">P36</strain>
    </source>
</reference>
<name>A0ABM6PH97_9RHOB</name>
<proteinExistence type="predicted"/>
<accession>A0ABM6PH97</accession>
<dbReference type="RefSeq" id="WP_096869516.1">
    <property type="nucleotide sequence ID" value="NZ_CP010643.1"/>
</dbReference>
<dbReference type="PANTHER" id="PTHR10272">
    <property type="entry name" value="PLATELET-ACTIVATING FACTOR ACETYLHYDROLASE"/>
    <property type="match status" value="1"/>
</dbReference>
<evidence type="ECO:0000256" key="1">
    <source>
        <dbReference type="ARBA" id="ARBA00022801"/>
    </source>
</evidence>
<dbReference type="Proteomes" id="UP000218891">
    <property type="component" value="Chromosome"/>
</dbReference>